<sequence length="144" mass="15909">MEDLPFPHCSQATFPPIKAIKTIQPVALINPKPDVYVYDFGQNFTGWVRLTISGPRGTEVKLRHAEVLHPDGMINVIPNHKAKATDTYILKGEGVEVYEPRFTYHGFRYVEVTGYPGTPTLNTLQGVVVHSAVELVGGFSCSNP</sequence>
<feature type="non-terminal residue" evidence="2">
    <location>
        <position position="144"/>
    </location>
</feature>
<reference evidence="2" key="1">
    <citation type="journal article" date="2014" name="Front. Microbiol.">
        <title>High frequency of phylogenetically diverse reductive dehalogenase-homologous genes in deep subseafloor sedimentary metagenomes.</title>
        <authorList>
            <person name="Kawai M."/>
            <person name="Futagami T."/>
            <person name="Toyoda A."/>
            <person name="Takaki Y."/>
            <person name="Nishi S."/>
            <person name="Hori S."/>
            <person name="Arai W."/>
            <person name="Tsubouchi T."/>
            <person name="Morono Y."/>
            <person name="Uchiyama I."/>
            <person name="Ito T."/>
            <person name="Fujiyama A."/>
            <person name="Inagaki F."/>
            <person name="Takami H."/>
        </authorList>
    </citation>
    <scope>NUCLEOTIDE SEQUENCE</scope>
    <source>
        <strain evidence="2">Expedition CK06-06</strain>
    </source>
</reference>
<proteinExistence type="predicted"/>
<dbReference type="EMBL" id="BARW01029828">
    <property type="protein sequence ID" value="GAJ13718.1"/>
    <property type="molecule type" value="Genomic_DNA"/>
</dbReference>
<dbReference type="Pfam" id="PF05592">
    <property type="entry name" value="Bac_rhamnosid"/>
    <property type="match status" value="1"/>
</dbReference>
<feature type="domain" description="Alpha-L-rhamnosidase concanavalin-like" evidence="1">
    <location>
        <begin position="32"/>
        <end position="130"/>
    </location>
</feature>
<dbReference type="Gene3D" id="2.60.120.260">
    <property type="entry name" value="Galactose-binding domain-like"/>
    <property type="match status" value="1"/>
</dbReference>
<dbReference type="PANTHER" id="PTHR33307:SF6">
    <property type="entry name" value="ALPHA-RHAMNOSIDASE (EUROFUNG)-RELATED"/>
    <property type="match status" value="1"/>
</dbReference>
<gene>
    <name evidence="2" type="ORF">S12H4_47842</name>
</gene>
<dbReference type="InterPro" id="IPR016007">
    <property type="entry name" value="Alpha_rhamnosid"/>
</dbReference>
<comment type="caution">
    <text evidence="2">The sequence shown here is derived from an EMBL/GenBank/DDBJ whole genome shotgun (WGS) entry which is preliminary data.</text>
</comment>
<name>X1U829_9ZZZZ</name>
<dbReference type="InterPro" id="IPR008902">
    <property type="entry name" value="Rhamnosid_concanavalin"/>
</dbReference>
<organism evidence="2">
    <name type="scientific">marine sediment metagenome</name>
    <dbReference type="NCBI Taxonomy" id="412755"/>
    <lineage>
        <taxon>unclassified sequences</taxon>
        <taxon>metagenomes</taxon>
        <taxon>ecological metagenomes</taxon>
    </lineage>
</organism>
<evidence type="ECO:0000313" key="2">
    <source>
        <dbReference type="EMBL" id="GAJ13718.1"/>
    </source>
</evidence>
<dbReference type="PANTHER" id="PTHR33307">
    <property type="entry name" value="ALPHA-RHAMNOSIDASE (EUROFUNG)"/>
    <property type="match status" value="1"/>
</dbReference>
<evidence type="ECO:0000259" key="1">
    <source>
        <dbReference type="Pfam" id="PF05592"/>
    </source>
</evidence>
<protein>
    <recommendedName>
        <fullName evidence="1">Alpha-L-rhamnosidase concanavalin-like domain-containing protein</fullName>
    </recommendedName>
</protein>
<accession>X1U829</accession>
<dbReference type="AlphaFoldDB" id="X1U829"/>